<keyword evidence="3" id="KW-1185">Reference proteome</keyword>
<organism evidence="2 3">
    <name type="scientific">Waterburya agarophytonicola KI4</name>
    <dbReference type="NCBI Taxonomy" id="2874699"/>
    <lineage>
        <taxon>Bacteria</taxon>
        <taxon>Bacillati</taxon>
        <taxon>Cyanobacteriota</taxon>
        <taxon>Cyanophyceae</taxon>
        <taxon>Pleurocapsales</taxon>
        <taxon>Hyellaceae</taxon>
        <taxon>Waterburya</taxon>
        <taxon>Waterburya agarophytonicola</taxon>
    </lineage>
</organism>
<dbReference type="AlphaFoldDB" id="A0A964FHP4"/>
<protein>
    <submittedName>
        <fullName evidence="2">Uncharacterized protein</fullName>
    </submittedName>
</protein>
<feature type="coiled-coil region" evidence="1">
    <location>
        <begin position="23"/>
        <end position="50"/>
    </location>
</feature>
<evidence type="ECO:0000313" key="3">
    <source>
        <dbReference type="Proteomes" id="UP000729733"/>
    </source>
</evidence>
<name>A0A964FHP4_9CYAN</name>
<dbReference type="EMBL" id="JADWDC010000026">
    <property type="protein sequence ID" value="MCC0177673.1"/>
    <property type="molecule type" value="Genomic_DNA"/>
</dbReference>
<accession>A0A964FHP4</accession>
<sequence>MATLLSNQTLKTKYYQTNQQVKYLHLEAEVDMLLQKLTALKDQKQLLEELSARSTK</sequence>
<evidence type="ECO:0000313" key="2">
    <source>
        <dbReference type="EMBL" id="MCC0177673.1"/>
    </source>
</evidence>
<comment type="caution">
    <text evidence="2">The sequence shown here is derived from an EMBL/GenBank/DDBJ whole genome shotgun (WGS) entry which is preliminary data.</text>
</comment>
<evidence type="ECO:0000256" key="1">
    <source>
        <dbReference type="SAM" id="Coils"/>
    </source>
</evidence>
<proteinExistence type="predicted"/>
<dbReference type="RefSeq" id="WP_229640738.1">
    <property type="nucleotide sequence ID" value="NZ_JADWDC010000026.1"/>
</dbReference>
<gene>
    <name evidence="2" type="ORF">I4641_11855</name>
</gene>
<reference evidence="2" key="1">
    <citation type="journal article" date="2021" name="Antonie Van Leeuwenhoek">
        <title>Draft genome and description of Waterburya agarophytonicola gen. nov. sp. nov. (Pleurocapsales, Cyanobacteria): a seaweed symbiont.</title>
        <authorList>
            <person name="Bonthond G."/>
            <person name="Shalygin S."/>
            <person name="Bayer T."/>
            <person name="Weinberger F."/>
        </authorList>
    </citation>
    <scope>NUCLEOTIDE SEQUENCE</scope>
    <source>
        <strain evidence="2">KI4</strain>
    </source>
</reference>
<keyword evidence="1" id="KW-0175">Coiled coil</keyword>
<dbReference type="Proteomes" id="UP000729733">
    <property type="component" value="Unassembled WGS sequence"/>
</dbReference>